<dbReference type="PRINTS" id="PR00344">
    <property type="entry name" value="BCTRLSENSOR"/>
</dbReference>
<gene>
    <name evidence="2" type="ORF">SDC9_163040</name>
</gene>
<evidence type="ECO:0000313" key="2">
    <source>
        <dbReference type="EMBL" id="MPN15706.1"/>
    </source>
</evidence>
<feature type="domain" description="Histidine kinase/HSP90-like ATPase" evidence="1">
    <location>
        <begin position="2"/>
        <end position="56"/>
    </location>
</feature>
<reference evidence="2" key="1">
    <citation type="submission" date="2019-08" db="EMBL/GenBank/DDBJ databases">
        <authorList>
            <person name="Kucharzyk K."/>
            <person name="Murdoch R.W."/>
            <person name="Higgins S."/>
            <person name="Loffler F."/>
        </authorList>
    </citation>
    <scope>NUCLEOTIDE SEQUENCE</scope>
</reference>
<proteinExistence type="predicted"/>
<organism evidence="2">
    <name type="scientific">bioreactor metagenome</name>
    <dbReference type="NCBI Taxonomy" id="1076179"/>
    <lineage>
        <taxon>unclassified sequences</taxon>
        <taxon>metagenomes</taxon>
        <taxon>ecological metagenomes</taxon>
    </lineage>
</organism>
<dbReference type="GO" id="GO:0016772">
    <property type="term" value="F:transferase activity, transferring phosphorus-containing groups"/>
    <property type="evidence" value="ECO:0007669"/>
    <property type="project" value="InterPro"/>
</dbReference>
<dbReference type="Gene3D" id="3.30.565.10">
    <property type="entry name" value="Histidine kinase-like ATPase, C-terminal domain"/>
    <property type="match status" value="1"/>
</dbReference>
<dbReference type="Pfam" id="PF02518">
    <property type="entry name" value="HATPase_c"/>
    <property type="match status" value="1"/>
</dbReference>
<name>A0A645FPT3_9ZZZZ</name>
<accession>A0A645FPT3</accession>
<dbReference type="SUPFAM" id="SSF55874">
    <property type="entry name" value="ATPase domain of HSP90 chaperone/DNA topoisomerase II/histidine kinase"/>
    <property type="match status" value="1"/>
</dbReference>
<dbReference type="EMBL" id="VSSQ01062545">
    <property type="protein sequence ID" value="MPN15706.1"/>
    <property type="molecule type" value="Genomic_DNA"/>
</dbReference>
<evidence type="ECO:0000259" key="1">
    <source>
        <dbReference type="Pfam" id="PF02518"/>
    </source>
</evidence>
<comment type="caution">
    <text evidence="2">The sequence shown here is derived from an EMBL/GenBank/DDBJ whole genome shotgun (WGS) entry which is preliminary data.</text>
</comment>
<dbReference type="InterPro" id="IPR036890">
    <property type="entry name" value="HATPase_C_sf"/>
</dbReference>
<sequence>MFYTSKTANKMADSKHGIGLGLTICDVIIKAHGGTIKAANRHDGPGAEFIFTLPMED</sequence>
<dbReference type="AlphaFoldDB" id="A0A645FPT3"/>
<dbReference type="InterPro" id="IPR003594">
    <property type="entry name" value="HATPase_dom"/>
</dbReference>
<protein>
    <recommendedName>
        <fullName evidence="1">Histidine kinase/HSP90-like ATPase domain-containing protein</fullName>
    </recommendedName>
</protein>
<dbReference type="InterPro" id="IPR004358">
    <property type="entry name" value="Sig_transdc_His_kin-like_C"/>
</dbReference>